<evidence type="ECO:0000256" key="7">
    <source>
        <dbReference type="ARBA" id="ARBA00048258"/>
    </source>
</evidence>
<comment type="subunit">
    <text evidence="8">Homodimer.</text>
</comment>
<comment type="pathway">
    <text evidence="1 8">Cofactor biosynthesis; (R)-pantothenate biosynthesis; (R)-pantothenate from (R)-pantoate and beta-alanine: step 1/1.</text>
</comment>
<evidence type="ECO:0000256" key="5">
    <source>
        <dbReference type="ARBA" id="ARBA00022741"/>
    </source>
</evidence>
<feature type="binding site" evidence="8">
    <location>
        <begin position="186"/>
        <end position="189"/>
    </location>
    <ligand>
        <name>ATP</name>
        <dbReference type="ChEBI" id="CHEBI:30616"/>
    </ligand>
</feature>
<dbReference type="Proteomes" id="UP000295122">
    <property type="component" value="Unassembled WGS sequence"/>
</dbReference>
<reference evidence="9 10" key="1">
    <citation type="submission" date="2019-03" db="EMBL/GenBank/DDBJ databases">
        <title>Genomic Encyclopedia of Type Strains, Phase IV (KMG-IV): sequencing the most valuable type-strain genomes for metagenomic binning, comparative biology and taxonomic classification.</title>
        <authorList>
            <person name="Goeker M."/>
        </authorList>
    </citation>
    <scope>NUCLEOTIDE SEQUENCE [LARGE SCALE GENOMIC DNA]</scope>
    <source>
        <strain evidence="9 10">DSM 25903</strain>
    </source>
</reference>
<dbReference type="Gene3D" id="3.30.1300.10">
    <property type="entry name" value="Pantoate-beta-alanine ligase, C-terminal domain"/>
    <property type="match status" value="1"/>
</dbReference>
<feature type="binding site" evidence="8">
    <location>
        <position position="64"/>
    </location>
    <ligand>
        <name>beta-alanine</name>
        <dbReference type="ChEBI" id="CHEBI:57966"/>
    </ligand>
</feature>
<dbReference type="GO" id="GO:0005524">
    <property type="term" value="F:ATP binding"/>
    <property type="evidence" value="ECO:0007669"/>
    <property type="project" value="UniProtKB-KW"/>
</dbReference>
<feature type="binding site" evidence="8">
    <location>
        <position position="178"/>
    </location>
    <ligand>
        <name>ATP</name>
        <dbReference type="ChEBI" id="CHEBI:30616"/>
    </ligand>
</feature>
<keyword evidence="5 8" id="KW-0547">Nucleotide-binding</keyword>
<dbReference type="PANTHER" id="PTHR21299">
    <property type="entry name" value="CYTIDYLATE KINASE/PANTOATE-BETA-ALANINE LIGASE"/>
    <property type="match status" value="1"/>
</dbReference>
<dbReference type="GO" id="GO:0015940">
    <property type="term" value="P:pantothenate biosynthetic process"/>
    <property type="evidence" value="ECO:0007669"/>
    <property type="project" value="UniProtKB-UniRule"/>
</dbReference>
<dbReference type="NCBIfam" id="TIGR00018">
    <property type="entry name" value="panC"/>
    <property type="match status" value="1"/>
</dbReference>
<feature type="binding site" evidence="8">
    <location>
        <begin position="149"/>
        <end position="152"/>
    </location>
    <ligand>
        <name>ATP</name>
        <dbReference type="ChEBI" id="CHEBI:30616"/>
    </ligand>
</feature>
<comment type="miscellaneous">
    <text evidence="8">The reaction proceeds by a bi uni uni bi ping pong mechanism.</text>
</comment>
<dbReference type="GO" id="GO:0005829">
    <property type="term" value="C:cytosol"/>
    <property type="evidence" value="ECO:0007669"/>
    <property type="project" value="TreeGrafter"/>
</dbReference>
<protein>
    <recommendedName>
        <fullName evidence="8">Pantothenate synthetase</fullName>
        <shortName evidence="8">PS</shortName>
        <ecNumber evidence="8">6.3.2.1</ecNumber>
    </recommendedName>
    <alternativeName>
        <fullName evidence="8">Pantoate--beta-alanine ligase</fullName>
    </alternativeName>
    <alternativeName>
        <fullName evidence="8">Pantoate-activating enzyme</fullName>
    </alternativeName>
</protein>
<comment type="function">
    <text evidence="8">Catalyzes the condensation of pantoate with beta-alanine in an ATP-dependent reaction via a pantoyl-adenylate intermediate.</text>
</comment>
<keyword evidence="3 8" id="KW-0436">Ligase</keyword>
<keyword evidence="8" id="KW-0963">Cytoplasm</keyword>
<dbReference type="Gene3D" id="3.40.50.620">
    <property type="entry name" value="HUPs"/>
    <property type="match status" value="1"/>
</dbReference>
<keyword evidence="6 8" id="KW-0067">ATP-binding</keyword>
<dbReference type="RefSeq" id="WP_133772777.1">
    <property type="nucleotide sequence ID" value="NZ_SNZR01000014.1"/>
</dbReference>
<comment type="catalytic activity">
    <reaction evidence="7 8">
        <text>(R)-pantoate + beta-alanine + ATP = (R)-pantothenate + AMP + diphosphate + H(+)</text>
        <dbReference type="Rhea" id="RHEA:10912"/>
        <dbReference type="ChEBI" id="CHEBI:15378"/>
        <dbReference type="ChEBI" id="CHEBI:15980"/>
        <dbReference type="ChEBI" id="CHEBI:29032"/>
        <dbReference type="ChEBI" id="CHEBI:30616"/>
        <dbReference type="ChEBI" id="CHEBI:33019"/>
        <dbReference type="ChEBI" id="CHEBI:57966"/>
        <dbReference type="ChEBI" id="CHEBI:456215"/>
        <dbReference type="EC" id="6.3.2.1"/>
    </reaction>
</comment>
<proteinExistence type="inferred from homology"/>
<feature type="active site" description="Proton donor" evidence="8">
    <location>
        <position position="40"/>
    </location>
</feature>
<dbReference type="AlphaFoldDB" id="A0A4R7BTY8"/>
<dbReference type="GO" id="GO:0004592">
    <property type="term" value="F:pantoate-beta-alanine ligase activity"/>
    <property type="evidence" value="ECO:0007669"/>
    <property type="project" value="UniProtKB-UniRule"/>
</dbReference>
<feature type="binding site" evidence="8">
    <location>
        <position position="155"/>
    </location>
    <ligand>
        <name>(R)-pantoate</name>
        <dbReference type="ChEBI" id="CHEBI:15980"/>
    </ligand>
</feature>
<sequence length="284" mass="30627">MTLPDVVTTVPSLRQRVAAWRQDGERVALVPTMGALHEGHLALARRGREEADRVVVSIFVNPKQFGPAEDFNKYPRAGERDRMLLSGLADLIWAPTVDIMYPAGHATTIEVSGPSAGFEGAMRPGHFAGVATVVSKLFLQVGPDAAIFGEKDWQQLQVVRRMTADLDLPLSIIGHPTVRDEHGLALSSRNAYLSPEQLAVARRLNGILRDLAEDLRRRSVAEALEAARAAVAAAGLGAVDYLAPVEAETLRPLERLDGAVPVRLLAAVRLGSVRLLDNVAVPLP</sequence>
<dbReference type="OrthoDB" id="9773087at2"/>
<comment type="caution">
    <text evidence="9">The sequence shown here is derived from an EMBL/GenBank/DDBJ whole genome shotgun (WGS) entry which is preliminary data.</text>
</comment>
<feature type="binding site" evidence="8">
    <location>
        <position position="64"/>
    </location>
    <ligand>
        <name>(R)-pantoate</name>
        <dbReference type="ChEBI" id="CHEBI:15980"/>
    </ligand>
</feature>
<dbReference type="Pfam" id="PF02569">
    <property type="entry name" value="Pantoate_ligase"/>
    <property type="match status" value="1"/>
</dbReference>
<evidence type="ECO:0000256" key="2">
    <source>
        <dbReference type="ARBA" id="ARBA00009256"/>
    </source>
</evidence>
<dbReference type="InterPro" id="IPR004821">
    <property type="entry name" value="Cyt_trans-like"/>
</dbReference>
<keyword evidence="10" id="KW-1185">Reference proteome</keyword>
<feature type="binding site" evidence="8">
    <location>
        <begin position="33"/>
        <end position="40"/>
    </location>
    <ligand>
        <name>ATP</name>
        <dbReference type="ChEBI" id="CHEBI:30616"/>
    </ligand>
</feature>
<comment type="similarity">
    <text evidence="2 8">Belongs to the pantothenate synthetase family.</text>
</comment>
<evidence type="ECO:0000256" key="4">
    <source>
        <dbReference type="ARBA" id="ARBA00022655"/>
    </source>
</evidence>
<dbReference type="HAMAP" id="MF_00158">
    <property type="entry name" value="PanC"/>
    <property type="match status" value="1"/>
</dbReference>
<dbReference type="EMBL" id="SNZR01000014">
    <property type="protein sequence ID" value="TDR89224.1"/>
    <property type="molecule type" value="Genomic_DNA"/>
</dbReference>
<dbReference type="InterPro" id="IPR003721">
    <property type="entry name" value="Pantoate_ligase"/>
</dbReference>
<comment type="subcellular location">
    <subcellularLocation>
        <location evidence="8">Cytoplasm</location>
    </subcellularLocation>
</comment>
<dbReference type="EC" id="6.3.2.1" evidence="8"/>
<organism evidence="9 10">
    <name type="scientific">Enterovirga rhinocerotis</name>
    <dbReference type="NCBI Taxonomy" id="1339210"/>
    <lineage>
        <taxon>Bacteria</taxon>
        <taxon>Pseudomonadati</taxon>
        <taxon>Pseudomonadota</taxon>
        <taxon>Alphaproteobacteria</taxon>
        <taxon>Hyphomicrobiales</taxon>
        <taxon>Methylobacteriaceae</taxon>
        <taxon>Enterovirga</taxon>
    </lineage>
</organism>
<dbReference type="InterPro" id="IPR014729">
    <property type="entry name" value="Rossmann-like_a/b/a_fold"/>
</dbReference>
<evidence type="ECO:0000256" key="1">
    <source>
        <dbReference type="ARBA" id="ARBA00004990"/>
    </source>
</evidence>
<name>A0A4R7BTY8_9HYPH</name>
<dbReference type="NCBIfam" id="TIGR00125">
    <property type="entry name" value="cyt_tran_rel"/>
    <property type="match status" value="1"/>
</dbReference>
<dbReference type="UniPathway" id="UPA00028">
    <property type="reaction ID" value="UER00005"/>
</dbReference>
<dbReference type="CDD" id="cd00560">
    <property type="entry name" value="PanC"/>
    <property type="match status" value="1"/>
</dbReference>
<evidence type="ECO:0000313" key="10">
    <source>
        <dbReference type="Proteomes" id="UP000295122"/>
    </source>
</evidence>
<evidence type="ECO:0000256" key="3">
    <source>
        <dbReference type="ARBA" id="ARBA00022598"/>
    </source>
</evidence>
<dbReference type="PANTHER" id="PTHR21299:SF1">
    <property type="entry name" value="PANTOATE--BETA-ALANINE LIGASE"/>
    <property type="match status" value="1"/>
</dbReference>
<evidence type="ECO:0000256" key="8">
    <source>
        <dbReference type="HAMAP-Rule" id="MF_00158"/>
    </source>
</evidence>
<dbReference type="InterPro" id="IPR042176">
    <property type="entry name" value="Pantoate_ligase_C"/>
</dbReference>
<evidence type="ECO:0000256" key="6">
    <source>
        <dbReference type="ARBA" id="ARBA00022840"/>
    </source>
</evidence>
<dbReference type="SUPFAM" id="SSF52374">
    <property type="entry name" value="Nucleotidylyl transferase"/>
    <property type="match status" value="1"/>
</dbReference>
<accession>A0A4R7BTY8</accession>
<keyword evidence="4 8" id="KW-0566">Pantothenate biosynthesis</keyword>
<gene>
    <name evidence="8" type="primary">panC</name>
    <name evidence="9" type="ORF">EV668_3714</name>
</gene>
<evidence type="ECO:0000313" key="9">
    <source>
        <dbReference type="EMBL" id="TDR89224.1"/>
    </source>
</evidence>